<sequence>MAGARRRVEMINMMCSTDSAVAGRPNPMPRRGQVKVAIVLGLLHSFSSIFSPTPRPRAGVHLS</sequence>
<organism evidence="1 2">
    <name type="scientific">Quercus rubra</name>
    <name type="common">Northern red oak</name>
    <name type="synonym">Quercus borealis</name>
    <dbReference type="NCBI Taxonomy" id="3512"/>
    <lineage>
        <taxon>Eukaryota</taxon>
        <taxon>Viridiplantae</taxon>
        <taxon>Streptophyta</taxon>
        <taxon>Embryophyta</taxon>
        <taxon>Tracheophyta</taxon>
        <taxon>Spermatophyta</taxon>
        <taxon>Magnoliopsida</taxon>
        <taxon>eudicotyledons</taxon>
        <taxon>Gunneridae</taxon>
        <taxon>Pentapetalae</taxon>
        <taxon>rosids</taxon>
        <taxon>fabids</taxon>
        <taxon>Fagales</taxon>
        <taxon>Fagaceae</taxon>
        <taxon>Quercus</taxon>
    </lineage>
</organism>
<comment type="caution">
    <text evidence="1">The sequence shown here is derived from an EMBL/GenBank/DDBJ whole genome shotgun (WGS) entry which is preliminary data.</text>
</comment>
<dbReference type="PANTHER" id="PTHR36615">
    <property type="entry name" value="PROTEIN, PUTATIVE-RELATED"/>
    <property type="match status" value="1"/>
</dbReference>
<name>A0AAN7FBJ3_QUERU</name>
<dbReference type="AlphaFoldDB" id="A0AAN7FBJ3"/>
<keyword evidence="2" id="KW-1185">Reference proteome</keyword>
<accession>A0AAN7FBJ3</accession>
<evidence type="ECO:0000313" key="2">
    <source>
        <dbReference type="Proteomes" id="UP001324115"/>
    </source>
</evidence>
<reference evidence="1 2" key="1">
    <citation type="journal article" date="2023" name="G3 (Bethesda)">
        <title>A haplotype-resolved chromosome-scale genome for Quercus rubra L. provides insights into the genetics of adaptive traits for red oak species.</title>
        <authorList>
            <person name="Kapoor B."/>
            <person name="Jenkins J."/>
            <person name="Schmutz J."/>
            <person name="Zhebentyayeva T."/>
            <person name="Kuelheim C."/>
            <person name="Coggeshall M."/>
            <person name="Heim C."/>
            <person name="Lasky J.R."/>
            <person name="Leites L."/>
            <person name="Islam-Faridi N."/>
            <person name="Romero-Severson J."/>
            <person name="DeLeo V.L."/>
            <person name="Lucas S.M."/>
            <person name="Lazic D."/>
            <person name="Gailing O."/>
            <person name="Carlson J."/>
            <person name="Staton M."/>
        </authorList>
    </citation>
    <scope>NUCLEOTIDE SEQUENCE [LARGE SCALE GENOMIC DNA]</scope>
    <source>
        <strain evidence="1">Pseudo-F2</strain>
    </source>
</reference>
<dbReference type="PANTHER" id="PTHR36615:SF7">
    <property type="entry name" value="PROTEIN, PUTATIVE-RELATED"/>
    <property type="match status" value="1"/>
</dbReference>
<evidence type="ECO:0000313" key="1">
    <source>
        <dbReference type="EMBL" id="KAK4589968.1"/>
    </source>
</evidence>
<proteinExistence type="predicted"/>
<protein>
    <submittedName>
        <fullName evidence="1">Uncharacterized protein</fullName>
    </submittedName>
</protein>
<dbReference type="EMBL" id="JAXUIC010000005">
    <property type="protein sequence ID" value="KAK4589968.1"/>
    <property type="molecule type" value="Genomic_DNA"/>
</dbReference>
<dbReference type="Proteomes" id="UP001324115">
    <property type="component" value="Unassembled WGS sequence"/>
</dbReference>
<gene>
    <name evidence="1" type="ORF">RGQ29_020511</name>
</gene>